<dbReference type="Gene3D" id="3.40.50.300">
    <property type="entry name" value="P-loop containing nucleotide triphosphate hydrolases"/>
    <property type="match status" value="1"/>
</dbReference>
<dbReference type="GeneID" id="39574379"/>
<evidence type="ECO:0000313" key="2">
    <source>
        <dbReference type="EMBL" id="KIU04492.1"/>
    </source>
</evidence>
<sequence>MATKQILFIAGGEKNNKAIQEQVRRLQDQVTIDLDFSYLSVNELIKTVKKKRESALYMYDRIILLSTAFKAKKGDLQGGIEARKNRLIEDMANLFTILTEFNMNTKPITILITMNDAFFMEYLEENPLFYNQIEDIKFLYIDQRMDSATLSELINSDNEFYYSENMVQYEDFKKNQYPFVWTQVIPEYIVDRSSRFEGFNDEDYVSFAKEKGYDDLEKAEQDGIFNDDTYDNIPDEEYEDVEEEGEVNHKRQTFIDILRAKRKSEQETIEDDELLNDHENAEAVDEELNLQPKRGMFGKILKRKSKQNEEQDHIGDIVSEFEEEAMEEEYVEYEEPLLDDQVIEEKHQKERRPTIFSKMKSLFKKEEQEQIENFEKRYLPELEINRYTSSPVTFTGTIGVIGQEGSGVTTSAINIAEYFAQYNKTVLYLDFDFVFGSSAYFYEDVIVQTNPATMSEYIKRQATVDDLVVNIYEDVVYDWVGSQVPFRNEHEGLAEEIREEVLIQLINDFRESYDVVVVDIPFSIAEAFPEAVHHLNHVLFVTENTQTAMEFFMREMHDLVTSVKDKSLIVNKYNPRNYIDRRTADLSHVIELTEGIYPELTVLGVINPNPYLESQQKNKVASIYSDEMVQMDFEIILGSIE</sequence>
<dbReference type="PANTHER" id="PTHR13696">
    <property type="entry name" value="P-LOOP CONTAINING NUCLEOSIDE TRIPHOSPHATE HYDROLASE"/>
    <property type="match status" value="1"/>
</dbReference>
<evidence type="ECO:0000313" key="3">
    <source>
        <dbReference type="Proteomes" id="UP000032247"/>
    </source>
</evidence>
<evidence type="ECO:0000259" key="1">
    <source>
        <dbReference type="Pfam" id="PF13614"/>
    </source>
</evidence>
<dbReference type="SUPFAM" id="SSF52540">
    <property type="entry name" value="P-loop containing nucleoside triphosphate hydrolases"/>
    <property type="match status" value="1"/>
</dbReference>
<accession>A0A0D1KE42</accession>
<dbReference type="EMBL" id="JXBC01000014">
    <property type="protein sequence ID" value="KIU04492.1"/>
    <property type="molecule type" value="Genomic_DNA"/>
</dbReference>
<dbReference type="PANTHER" id="PTHR13696:SF99">
    <property type="entry name" value="COBYRINIC ACID AC-DIAMIDE SYNTHASE"/>
    <property type="match status" value="1"/>
</dbReference>
<dbReference type="AlphaFoldDB" id="A0A0D1KE42"/>
<dbReference type="Pfam" id="PF13614">
    <property type="entry name" value="AAA_31"/>
    <property type="match status" value="1"/>
</dbReference>
<dbReference type="InterPro" id="IPR025669">
    <property type="entry name" value="AAA_dom"/>
</dbReference>
<feature type="domain" description="AAA" evidence="1">
    <location>
        <begin position="405"/>
        <end position="551"/>
    </location>
</feature>
<name>A0A0D1KE42_BACIU</name>
<dbReference type="PATRIC" id="fig|1423.173.peg.4949"/>
<organism evidence="2 3">
    <name type="scientific">Bacillus subtilis</name>
    <dbReference type="NCBI Taxonomy" id="1423"/>
    <lineage>
        <taxon>Bacteria</taxon>
        <taxon>Bacillati</taxon>
        <taxon>Bacillota</taxon>
        <taxon>Bacilli</taxon>
        <taxon>Bacillales</taxon>
        <taxon>Bacillaceae</taxon>
        <taxon>Bacillus</taxon>
    </lineage>
</organism>
<comment type="caution">
    <text evidence="2">The sequence shown here is derived from an EMBL/GenBank/DDBJ whole genome shotgun (WGS) entry which is preliminary data.</text>
</comment>
<proteinExistence type="predicted"/>
<dbReference type="Proteomes" id="UP000032247">
    <property type="component" value="Unassembled WGS sequence"/>
</dbReference>
<dbReference type="RefSeq" id="WP_043859087.1">
    <property type="nucleotide sequence ID" value="NZ_CP089149.1"/>
</dbReference>
<gene>
    <name evidence="2" type="ORF">SC09_contig8orf00148</name>
</gene>
<dbReference type="InterPro" id="IPR027417">
    <property type="entry name" value="P-loop_NTPase"/>
</dbReference>
<reference evidence="2 3" key="1">
    <citation type="submission" date="2014-12" db="EMBL/GenBank/DDBJ databases">
        <title>Comparative genome analysis of Bacillus coagulans HM-08, Clostridium butyricum HM-68, Bacillus subtilis HM-66 and Bacillus licheniformis BL-09.</title>
        <authorList>
            <person name="Zhang H."/>
        </authorList>
    </citation>
    <scope>NUCLEOTIDE SEQUENCE [LARGE SCALE GENOMIC DNA]</scope>
    <source>
        <strain evidence="2 3">HM-66</strain>
    </source>
</reference>
<protein>
    <recommendedName>
        <fullName evidence="1">AAA domain-containing protein</fullName>
    </recommendedName>
</protein>
<dbReference type="InterPro" id="IPR050678">
    <property type="entry name" value="DNA_Partitioning_ATPase"/>
</dbReference>